<dbReference type="AlphaFoldDB" id="A0A5C1AFD3"/>
<dbReference type="InterPro" id="IPR002156">
    <property type="entry name" value="RNaseH_domain"/>
</dbReference>
<dbReference type="Pfam" id="PF13456">
    <property type="entry name" value="RVT_3"/>
    <property type="match status" value="1"/>
</dbReference>
<dbReference type="EMBL" id="CP042425">
    <property type="protein sequence ID" value="QEL16933.1"/>
    <property type="molecule type" value="Genomic_DNA"/>
</dbReference>
<sequence length="255" mass="27314">MPRFPAPAARGDKGLAHPALRLFQRPRDGFWTIRFDGSCADNGSAFASGKWGFLILDAAGRPVRRKSGDTVAAAVTNNVSEWRSVAEAVREIEAGPRPTGLLFEGDSRLVVEQLTGAWASKKAELTAIRDEVRDALARVGLPWAAKWIPREENSEADELTRPETPIEDWSAWPEAEETVIEEPEPTPATAPPTTPAKEQASELTTAGDPARLRLFLVVARSAAEARALTGAGDGDRVEEVTLTAAKVLLSVGGVG</sequence>
<dbReference type="InterPro" id="IPR036397">
    <property type="entry name" value="RNaseH_sf"/>
</dbReference>
<accession>A0A5C1AFD3</accession>
<dbReference type="KEGG" id="lrs:PX52LOC_03909"/>
<feature type="compositionally biased region" description="Pro residues" evidence="1">
    <location>
        <begin position="185"/>
        <end position="194"/>
    </location>
</feature>
<dbReference type="RefSeq" id="WP_149111599.1">
    <property type="nucleotide sequence ID" value="NZ_CP042425.1"/>
</dbReference>
<evidence type="ECO:0000256" key="1">
    <source>
        <dbReference type="SAM" id="MobiDB-lite"/>
    </source>
</evidence>
<evidence type="ECO:0000259" key="2">
    <source>
        <dbReference type="PROSITE" id="PS50879"/>
    </source>
</evidence>
<dbReference type="SUPFAM" id="SSF53098">
    <property type="entry name" value="Ribonuclease H-like"/>
    <property type="match status" value="1"/>
</dbReference>
<proteinExistence type="predicted"/>
<evidence type="ECO:0000313" key="4">
    <source>
        <dbReference type="Proteomes" id="UP000324974"/>
    </source>
</evidence>
<name>A0A5C1AFD3_9BACT</name>
<organism evidence="3 4">
    <name type="scientific">Limnoglobus roseus</name>
    <dbReference type="NCBI Taxonomy" id="2598579"/>
    <lineage>
        <taxon>Bacteria</taxon>
        <taxon>Pseudomonadati</taxon>
        <taxon>Planctomycetota</taxon>
        <taxon>Planctomycetia</taxon>
        <taxon>Gemmatales</taxon>
        <taxon>Gemmataceae</taxon>
        <taxon>Limnoglobus</taxon>
    </lineage>
</organism>
<dbReference type="PROSITE" id="PS50879">
    <property type="entry name" value="RNASE_H_1"/>
    <property type="match status" value="1"/>
</dbReference>
<dbReference type="GO" id="GO:0003676">
    <property type="term" value="F:nucleic acid binding"/>
    <property type="evidence" value="ECO:0007669"/>
    <property type="project" value="InterPro"/>
</dbReference>
<reference evidence="4" key="1">
    <citation type="submission" date="2019-08" db="EMBL/GenBank/DDBJ databases">
        <title>Limnoglobus roseus gen. nov., sp. nov., a novel freshwater planctomycete with a giant genome from the family Gemmataceae.</title>
        <authorList>
            <person name="Kulichevskaya I.S."/>
            <person name="Naumoff D.G."/>
            <person name="Miroshnikov K."/>
            <person name="Ivanova A."/>
            <person name="Philippov D.A."/>
            <person name="Hakobyan A."/>
            <person name="Rijpstra I.C."/>
            <person name="Sinninghe Damste J.S."/>
            <person name="Liesack W."/>
            <person name="Dedysh S.N."/>
        </authorList>
    </citation>
    <scope>NUCLEOTIDE SEQUENCE [LARGE SCALE GENOMIC DNA]</scope>
    <source>
        <strain evidence="4">PX52</strain>
    </source>
</reference>
<protein>
    <submittedName>
        <fullName evidence="3">Ribonuclease H</fullName>
    </submittedName>
</protein>
<dbReference type="Proteomes" id="UP000324974">
    <property type="component" value="Chromosome"/>
</dbReference>
<dbReference type="InterPro" id="IPR012337">
    <property type="entry name" value="RNaseH-like_sf"/>
</dbReference>
<evidence type="ECO:0000313" key="3">
    <source>
        <dbReference type="EMBL" id="QEL16933.1"/>
    </source>
</evidence>
<gene>
    <name evidence="3" type="ORF">PX52LOC_03909</name>
</gene>
<dbReference type="GO" id="GO:0004523">
    <property type="term" value="F:RNA-DNA hybrid ribonuclease activity"/>
    <property type="evidence" value="ECO:0007669"/>
    <property type="project" value="InterPro"/>
</dbReference>
<dbReference type="Gene3D" id="3.30.420.10">
    <property type="entry name" value="Ribonuclease H-like superfamily/Ribonuclease H"/>
    <property type="match status" value="1"/>
</dbReference>
<feature type="region of interest" description="Disordered" evidence="1">
    <location>
        <begin position="181"/>
        <end position="205"/>
    </location>
</feature>
<keyword evidence="4" id="KW-1185">Reference proteome</keyword>
<feature type="domain" description="RNase H type-1" evidence="2">
    <location>
        <begin position="27"/>
        <end position="165"/>
    </location>
</feature>
<dbReference type="OrthoDB" id="7845843at2"/>